<dbReference type="Proteomes" id="UP000188627">
    <property type="component" value="Unassembled WGS sequence"/>
</dbReference>
<dbReference type="EMBL" id="MUFC01000001">
    <property type="protein sequence ID" value="OOE90671.1"/>
    <property type="molecule type" value="Genomic_DNA"/>
</dbReference>
<evidence type="ECO:0008006" key="3">
    <source>
        <dbReference type="Google" id="ProtNLM"/>
    </source>
</evidence>
<protein>
    <recommendedName>
        <fullName evidence="3">HNH endonuclease</fullName>
    </recommendedName>
</protein>
<keyword evidence="2" id="KW-1185">Reference proteome</keyword>
<comment type="caution">
    <text evidence="1">The sequence shown here is derived from an EMBL/GenBank/DDBJ whole genome shotgun (WGS) entry which is preliminary data.</text>
</comment>
<sequence length="239" mass="26993">MLHMTNIDPRILALAEKVTAKRARIVIDHIIAHGYVSTEELKEIYGYDHPPRAARDVRENGIPLETFKVLDKQGRKIGAYRFGDPSKIEGHKLAGRQTFSKGLKNKLIEMYGEKCAVSGIPFEGRYLQIDHRIPYEVAGDDAAGENAPDRFMLLSGSAQRQKSWECEKCPNLRGSKDQSVCSSCYWAYPENYTHAATRPIRVLNLGFSGQDVDIYDHLSEESKRTGISIQDLVIQRLKV</sequence>
<name>A0ABX3KKU5_9GAMM</name>
<organism evidence="1 2">
    <name type="scientific">Salinivibrio sharmensis</name>
    <dbReference type="NCBI Taxonomy" id="390883"/>
    <lineage>
        <taxon>Bacteria</taxon>
        <taxon>Pseudomonadati</taxon>
        <taxon>Pseudomonadota</taxon>
        <taxon>Gammaproteobacteria</taxon>
        <taxon>Vibrionales</taxon>
        <taxon>Vibrionaceae</taxon>
        <taxon>Salinivibrio</taxon>
    </lineage>
</organism>
<reference evidence="2" key="1">
    <citation type="submission" date="2017-01" db="EMBL/GenBank/DDBJ databases">
        <title>Draft genome of the species Salinivibrio sharmensis.</title>
        <authorList>
            <person name="Lopez-Hermoso C."/>
            <person name="De La Haba R."/>
            <person name="Sanchez-Porro C."/>
            <person name="Ventosa A."/>
        </authorList>
    </citation>
    <scope>NUCLEOTIDE SEQUENCE [LARGE SCALE GENOMIC DNA]</scope>
    <source>
        <strain evidence="2">CBH463</strain>
    </source>
</reference>
<evidence type="ECO:0000313" key="1">
    <source>
        <dbReference type="EMBL" id="OOE90671.1"/>
    </source>
</evidence>
<evidence type="ECO:0000313" key="2">
    <source>
        <dbReference type="Proteomes" id="UP000188627"/>
    </source>
</evidence>
<gene>
    <name evidence="1" type="ORF">BZG74_00010</name>
</gene>
<proteinExistence type="predicted"/>
<accession>A0ABX3KKU5</accession>